<proteinExistence type="predicted"/>
<evidence type="ECO:0000256" key="2">
    <source>
        <dbReference type="ARBA" id="ARBA00022448"/>
    </source>
</evidence>
<dbReference type="PANTHER" id="PTHR45649:SF1">
    <property type="entry name" value="TRANSPORTER, PUTATIVE (EUROFUNG)-RELATED"/>
    <property type="match status" value="1"/>
</dbReference>
<protein>
    <submittedName>
        <fullName evidence="7">Uncharacterized protein</fullName>
    </submittedName>
</protein>
<feature type="transmembrane region" description="Helical" evidence="6">
    <location>
        <begin position="173"/>
        <end position="198"/>
    </location>
</feature>
<keyword evidence="8" id="KW-1185">Reference proteome</keyword>
<name>A0AAD6HDU4_9EURO</name>
<dbReference type="PANTHER" id="PTHR45649">
    <property type="entry name" value="AMINO-ACID PERMEASE BAT1"/>
    <property type="match status" value="1"/>
</dbReference>
<evidence type="ECO:0000256" key="6">
    <source>
        <dbReference type="SAM" id="Phobius"/>
    </source>
</evidence>
<feature type="non-terminal residue" evidence="7">
    <location>
        <position position="1"/>
    </location>
</feature>
<dbReference type="InterPro" id="IPR002293">
    <property type="entry name" value="AA/rel_permease1"/>
</dbReference>
<dbReference type="GO" id="GO:0016020">
    <property type="term" value="C:membrane"/>
    <property type="evidence" value="ECO:0007669"/>
    <property type="project" value="UniProtKB-SubCell"/>
</dbReference>
<reference evidence="7" key="2">
    <citation type="submission" date="2023-01" db="EMBL/GenBank/DDBJ databases">
        <authorList>
            <person name="Petersen C."/>
        </authorList>
    </citation>
    <scope>NUCLEOTIDE SEQUENCE</scope>
    <source>
        <strain evidence="7">IBT 17514</strain>
    </source>
</reference>
<evidence type="ECO:0000313" key="8">
    <source>
        <dbReference type="Proteomes" id="UP001215712"/>
    </source>
</evidence>
<organism evidence="7 8">
    <name type="scientific">Penicillium malachiteum</name>
    <dbReference type="NCBI Taxonomy" id="1324776"/>
    <lineage>
        <taxon>Eukaryota</taxon>
        <taxon>Fungi</taxon>
        <taxon>Dikarya</taxon>
        <taxon>Ascomycota</taxon>
        <taxon>Pezizomycotina</taxon>
        <taxon>Eurotiomycetes</taxon>
        <taxon>Eurotiomycetidae</taxon>
        <taxon>Eurotiales</taxon>
        <taxon>Aspergillaceae</taxon>
        <taxon>Penicillium</taxon>
    </lineage>
</organism>
<feature type="transmembrane region" description="Helical" evidence="6">
    <location>
        <begin position="396"/>
        <end position="421"/>
    </location>
</feature>
<feature type="transmembrane region" description="Helical" evidence="6">
    <location>
        <begin position="363"/>
        <end position="384"/>
    </location>
</feature>
<dbReference type="Proteomes" id="UP001215712">
    <property type="component" value="Unassembled WGS sequence"/>
</dbReference>
<dbReference type="Gene3D" id="1.20.1740.10">
    <property type="entry name" value="Amino acid/polyamine transporter I"/>
    <property type="match status" value="1"/>
</dbReference>
<evidence type="ECO:0000256" key="4">
    <source>
        <dbReference type="ARBA" id="ARBA00022989"/>
    </source>
</evidence>
<evidence type="ECO:0000313" key="7">
    <source>
        <dbReference type="EMBL" id="KAJ5709590.1"/>
    </source>
</evidence>
<keyword evidence="3 6" id="KW-0812">Transmembrane</keyword>
<feature type="transmembrane region" description="Helical" evidence="6">
    <location>
        <begin position="277"/>
        <end position="298"/>
    </location>
</feature>
<gene>
    <name evidence="7" type="ORF">N7493_009881</name>
</gene>
<evidence type="ECO:0000256" key="5">
    <source>
        <dbReference type="ARBA" id="ARBA00023136"/>
    </source>
</evidence>
<dbReference type="AlphaFoldDB" id="A0AAD6HDU4"/>
<keyword evidence="2" id="KW-0813">Transport</keyword>
<keyword evidence="5 6" id="KW-0472">Membrane</keyword>
<comment type="subcellular location">
    <subcellularLocation>
        <location evidence="1">Membrane</location>
        <topology evidence="1">Multi-pass membrane protein</topology>
    </subcellularLocation>
</comment>
<feature type="transmembrane region" description="Helical" evidence="6">
    <location>
        <begin position="95"/>
        <end position="114"/>
    </location>
</feature>
<accession>A0AAD6HDU4</accession>
<feature type="transmembrane region" description="Helical" evidence="6">
    <location>
        <begin position="65"/>
        <end position="83"/>
    </location>
</feature>
<comment type="caution">
    <text evidence="7">The sequence shown here is derived from an EMBL/GenBank/DDBJ whole genome shotgun (WGS) entry which is preliminary data.</text>
</comment>
<feature type="transmembrane region" description="Helical" evidence="6">
    <location>
        <begin position="304"/>
        <end position="329"/>
    </location>
</feature>
<keyword evidence="4 6" id="KW-1133">Transmembrane helix</keyword>
<evidence type="ECO:0000256" key="3">
    <source>
        <dbReference type="ARBA" id="ARBA00022692"/>
    </source>
</evidence>
<feature type="transmembrane region" description="Helical" evidence="6">
    <location>
        <begin position="226"/>
        <end position="247"/>
    </location>
</feature>
<reference evidence="7" key="1">
    <citation type="journal article" date="2023" name="IMA Fungus">
        <title>Comparative genomic study of the Penicillium genus elucidates a diverse pangenome and 15 lateral gene transfer events.</title>
        <authorList>
            <person name="Petersen C."/>
            <person name="Sorensen T."/>
            <person name="Nielsen M.R."/>
            <person name="Sondergaard T.E."/>
            <person name="Sorensen J.L."/>
            <person name="Fitzpatrick D.A."/>
            <person name="Frisvad J.C."/>
            <person name="Nielsen K.L."/>
        </authorList>
    </citation>
    <scope>NUCLEOTIDE SEQUENCE</scope>
    <source>
        <strain evidence="7">IBT 17514</strain>
    </source>
</reference>
<evidence type="ECO:0000256" key="1">
    <source>
        <dbReference type="ARBA" id="ARBA00004141"/>
    </source>
</evidence>
<sequence>GTDLSRAVSLVRNHWQHLSPQPSLTKLVCITALAWQMLVCDYCSVVANFIQTMIQFAHSTYQSQIWQTYLFGVFIHALAYILNVTSGRLLPRLQVLAFTVHILGFFGILIPLSFMPEHRESHEVFAPYISVASERFPSPAFSWIAGALFYNGVFMGGDCAVHLAEEAERATAILGPTMILSIFIDGLLAFGITIALLFNEQTVQEIIAGEVFWPEMLFYETTKSRAATMIMSCVWVVPFMGAVLASIGPASRQLWSLSRDRGIPGWYIWKKVSSNNLPINSITLVIILSLLISLLQFQVGSYSIWYNFISTAGPLWCISYTIIGSLLLYRRWKGQIHPYGSIDDSRINAPGAKLVWGPFRAPGVWGIMINFFSVFYNILILIFSSYPWNSTSSMNLFVRILSMPTGICNLIILSISAYYFARARHYWRGPIVETSI</sequence>
<dbReference type="GO" id="GO:0022857">
    <property type="term" value="F:transmembrane transporter activity"/>
    <property type="evidence" value="ECO:0007669"/>
    <property type="project" value="InterPro"/>
</dbReference>
<feature type="transmembrane region" description="Helical" evidence="6">
    <location>
        <begin position="140"/>
        <end position="161"/>
    </location>
</feature>
<dbReference type="Pfam" id="PF13520">
    <property type="entry name" value="AA_permease_2"/>
    <property type="match status" value="1"/>
</dbReference>
<dbReference type="EMBL" id="JAQJAN010000018">
    <property type="protein sequence ID" value="KAJ5709590.1"/>
    <property type="molecule type" value="Genomic_DNA"/>
</dbReference>